<gene>
    <name evidence="2" type="ORF">H8K33_12855</name>
</gene>
<sequence length="77" mass="8842">MFKIYWTELQENEATALFKDFTGDGLTDALQFAELLRKRRREGEDIRHVVLSSENPNSVGEPGVAAPSPSYSWKKRR</sequence>
<name>A0ABR6XSR0_9BURK</name>
<comment type="caution">
    <text evidence="2">The sequence shown here is derived from an EMBL/GenBank/DDBJ whole genome shotgun (WGS) entry which is preliminary data.</text>
</comment>
<reference evidence="2 3" key="1">
    <citation type="submission" date="2020-08" db="EMBL/GenBank/DDBJ databases">
        <title>Novel species isolated from subtropical streams in China.</title>
        <authorList>
            <person name="Lu H."/>
        </authorList>
    </citation>
    <scope>NUCLEOTIDE SEQUENCE [LARGE SCALE GENOMIC DNA]</scope>
    <source>
        <strain evidence="2 3">KCTC 52442</strain>
    </source>
</reference>
<accession>A0ABR6XSR0</accession>
<evidence type="ECO:0000256" key="1">
    <source>
        <dbReference type="SAM" id="MobiDB-lite"/>
    </source>
</evidence>
<dbReference type="Proteomes" id="UP000643610">
    <property type="component" value="Unassembled WGS sequence"/>
</dbReference>
<feature type="region of interest" description="Disordered" evidence="1">
    <location>
        <begin position="48"/>
        <end position="77"/>
    </location>
</feature>
<proteinExistence type="predicted"/>
<dbReference type="RefSeq" id="WP_186891450.1">
    <property type="nucleotide sequence ID" value="NZ_JACOFU010000005.1"/>
</dbReference>
<evidence type="ECO:0000313" key="3">
    <source>
        <dbReference type="Proteomes" id="UP000643610"/>
    </source>
</evidence>
<organism evidence="2 3">
    <name type="scientific">Undibacterium amnicola</name>
    <dbReference type="NCBI Taxonomy" id="1834038"/>
    <lineage>
        <taxon>Bacteria</taxon>
        <taxon>Pseudomonadati</taxon>
        <taxon>Pseudomonadota</taxon>
        <taxon>Betaproteobacteria</taxon>
        <taxon>Burkholderiales</taxon>
        <taxon>Oxalobacteraceae</taxon>
        <taxon>Undibacterium</taxon>
    </lineage>
</organism>
<protein>
    <submittedName>
        <fullName evidence="2">Uncharacterized protein</fullName>
    </submittedName>
</protein>
<keyword evidence="3" id="KW-1185">Reference proteome</keyword>
<dbReference type="EMBL" id="JACOFU010000005">
    <property type="protein sequence ID" value="MBC3832403.1"/>
    <property type="molecule type" value="Genomic_DNA"/>
</dbReference>
<evidence type="ECO:0000313" key="2">
    <source>
        <dbReference type="EMBL" id="MBC3832403.1"/>
    </source>
</evidence>